<evidence type="ECO:0000256" key="1">
    <source>
        <dbReference type="SAM" id="MobiDB-lite"/>
    </source>
</evidence>
<comment type="caution">
    <text evidence="2">The sequence shown here is derived from an EMBL/GenBank/DDBJ whole genome shotgun (WGS) entry which is preliminary data.</text>
</comment>
<feature type="region of interest" description="Disordered" evidence="1">
    <location>
        <begin position="1"/>
        <end position="28"/>
    </location>
</feature>
<dbReference type="Proteomes" id="UP000765509">
    <property type="component" value="Unassembled WGS sequence"/>
</dbReference>
<evidence type="ECO:0000313" key="3">
    <source>
        <dbReference type="Proteomes" id="UP000765509"/>
    </source>
</evidence>
<organism evidence="2 3">
    <name type="scientific">Austropuccinia psidii MF-1</name>
    <dbReference type="NCBI Taxonomy" id="1389203"/>
    <lineage>
        <taxon>Eukaryota</taxon>
        <taxon>Fungi</taxon>
        <taxon>Dikarya</taxon>
        <taxon>Basidiomycota</taxon>
        <taxon>Pucciniomycotina</taxon>
        <taxon>Pucciniomycetes</taxon>
        <taxon>Pucciniales</taxon>
        <taxon>Sphaerophragmiaceae</taxon>
        <taxon>Austropuccinia</taxon>
    </lineage>
</organism>
<dbReference type="AlphaFoldDB" id="A0A9Q3DQY9"/>
<accession>A0A9Q3DQY9</accession>
<protein>
    <submittedName>
        <fullName evidence="2">Uncharacterized protein</fullName>
    </submittedName>
</protein>
<reference evidence="2" key="1">
    <citation type="submission" date="2021-03" db="EMBL/GenBank/DDBJ databases">
        <title>Draft genome sequence of rust myrtle Austropuccinia psidii MF-1, a brazilian biotype.</title>
        <authorList>
            <person name="Quecine M.C."/>
            <person name="Pachon D.M.R."/>
            <person name="Bonatelli M.L."/>
            <person name="Correr F.H."/>
            <person name="Franceschini L.M."/>
            <person name="Leite T.F."/>
            <person name="Margarido G.R.A."/>
            <person name="Almeida C.A."/>
            <person name="Ferrarezi J.A."/>
            <person name="Labate C.A."/>
        </authorList>
    </citation>
    <scope>NUCLEOTIDE SEQUENCE</scope>
    <source>
        <strain evidence="2">MF-1</strain>
    </source>
</reference>
<gene>
    <name evidence="2" type="ORF">O181_046287</name>
</gene>
<proteinExistence type="predicted"/>
<sequence length="83" mass="9124">MPVQHPPSARQTRSQARHQAALTPKPRAPKLRASLSECGEEKEENFVEEKEYEATEGLCYPVMATESTGGQNIAKSNKPDTAL</sequence>
<dbReference type="EMBL" id="AVOT02019177">
    <property type="protein sequence ID" value="MBW0506572.1"/>
    <property type="molecule type" value="Genomic_DNA"/>
</dbReference>
<keyword evidence="3" id="KW-1185">Reference proteome</keyword>
<name>A0A9Q3DQY9_9BASI</name>
<evidence type="ECO:0000313" key="2">
    <source>
        <dbReference type="EMBL" id="MBW0506572.1"/>
    </source>
</evidence>